<evidence type="ECO:0000256" key="4">
    <source>
        <dbReference type="ARBA" id="ARBA00022989"/>
    </source>
</evidence>
<evidence type="ECO:0000256" key="5">
    <source>
        <dbReference type="ARBA" id="ARBA00023136"/>
    </source>
</evidence>
<dbReference type="InterPro" id="IPR039357">
    <property type="entry name" value="SRD5A/TECR"/>
</dbReference>
<dbReference type="OrthoDB" id="5788137at2759"/>
<proteinExistence type="inferred from homology"/>
<dbReference type="Gene3D" id="1.20.120.1630">
    <property type="match status" value="1"/>
</dbReference>
<organism evidence="8 9">
    <name type="scientific">Crucibulum laeve</name>
    <dbReference type="NCBI Taxonomy" id="68775"/>
    <lineage>
        <taxon>Eukaryota</taxon>
        <taxon>Fungi</taxon>
        <taxon>Dikarya</taxon>
        <taxon>Basidiomycota</taxon>
        <taxon>Agaricomycotina</taxon>
        <taxon>Agaricomycetes</taxon>
        <taxon>Agaricomycetidae</taxon>
        <taxon>Agaricales</taxon>
        <taxon>Agaricineae</taxon>
        <taxon>Nidulariaceae</taxon>
        <taxon>Crucibulum</taxon>
    </lineage>
</organism>
<dbReference type="PROSITE" id="PS50244">
    <property type="entry name" value="S5A_REDUCTASE"/>
    <property type="match status" value="1"/>
</dbReference>
<evidence type="ECO:0000256" key="3">
    <source>
        <dbReference type="ARBA" id="ARBA00022692"/>
    </source>
</evidence>
<dbReference type="EMBL" id="ML213628">
    <property type="protein sequence ID" value="TFK34752.1"/>
    <property type="molecule type" value="Genomic_DNA"/>
</dbReference>
<evidence type="ECO:0000256" key="6">
    <source>
        <dbReference type="SAM" id="Phobius"/>
    </source>
</evidence>
<feature type="transmembrane region" description="Helical" evidence="6">
    <location>
        <begin position="166"/>
        <end position="183"/>
    </location>
</feature>
<gene>
    <name evidence="8" type="ORF">BDQ12DRAFT_689131</name>
</gene>
<sequence>MSSIWLSLFSHGRGAFWYNTARKWFTIGSLLVSPVLMVINAPFGRFTLQGDSRFLVDGIKSWISMELVSPAVFMFAFKSSPLSYYPTALPSLYSPQTLFASLFFIHYLNRAIISPLRTPSRSKSHIIVPLAAVVFNTINGFLMGSYFSSPYVRIMFSSQTYQQPTFIAGITLWALGFAGNIMHDEILLNIRRNAKTKDKAKEENEDADGKPKERAKEHYAIPQGLLYKYVSYPNYFCEWVEWFGFALASAPFPVELSLGALFSLFSKQTWSSIISSPPQAFAPNLAPPWIFLLSEVMLMLPRAYKGHLWYKEKFGDRYPKERRIVIPLVL</sequence>
<dbReference type="PANTHER" id="PTHR10556">
    <property type="entry name" value="3-OXO-5-ALPHA-STEROID 4-DEHYDROGENASE"/>
    <property type="match status" value="1"/>
</dbReference>
<dbReference type="PANTHER" id="PTHR10556:SF43">
    <property type="entry name" value="STEROID 5-ALPHA-REDUCTASE DET2"/>
    <property type="match status" value="1"/>
</dbReference>
<evidence type="ECO:0000256" key="1">
    <source>
        <dbReference type="ARBA" id="ARBA00004141"/>
    </source>
</evidence>
<feature type="transmembrane region" description="Helical" evidence="6">
    <location>
        <begin position="126"/>
        <end position="146"/>
    </location>
</feature>
<keyword evidence="5 6" id="KW-0472">Membrane</keyword>
<comment type="similarity">
    <text evidence="2">Belongs to the steroid 5-alpha reductase family.</text>
</comment>
<dbReference type="GO" id="GO:0016020">
    <property type="term" value="C:membrane"/>
    <property type="evidence" value="ECO:0007669"/>
    <property type="project" value="UniProtKB-SubCell"/>
</dbReference>
<evidence type="ECO:0000259" key="7">
    <source>
        <dbReference type="Pfam" id="PF02544"/>
    </source>
</evidence>
<accession>A0A5C3LPR9</accession>
<dbReference type="Proteomes" id="UP000308652">
    <property type="component" value="Unassembled WGS sequence"/>
</dbReference>
<feature type="transmembrane region" description="Helical" evidence="6">
    <location>
        <begin position="55"/>
        <end position="77"/>
    </location>
</feature>
<evidence type="ECO:0000256" key="2">
    <source>
        <dbReference type="ARBA" id="ARBA00007742"/>
    </source>
</evidence>
<feature type="transmembrane region" description="Helical" evidence="6">
    <location>
        <begin position="83"/>
        <end position="105"/>
    </location>
</feature>
<protein>
    <recommendedName>
        <fullName evidence="7">3-oxo-5-alpha-steroid 4-dehydrogenase C-terminal domain-containing protein</fullName>
    </recommendedName>
</protein>
<reference evidence="8 9" key="1">
    <citation type="journal article" date="2019" name="Nat. Ecol. Evol.">
        <title>Megaphylogeny resolves global patterns of mushroom evolution.</title>
        <authorList>
            <person name="Varga T."/>
            <person name="Krizsan K."/>
            <person name="Foldi C."/>
            <person name="Dima B."/>
            <person name="Sanchez-Garcia M."/>
            <person name="Sanchez-Ramirez S."/>
            <person name="Szollosi G.J."/>
            <person name="Szarkandi J.G."/>
            <person name="Papp V."/>
            <person name="Albert L."/>
            <person name="Andreopoulos W."/>
            <person name="Angelini C."/>
            <person name="Antonin V."/>
            <person name="Barry K.W."/>
            <person name="Bougher N.L."/>
            <person name="Buchanan P."/>
            <person name="Buyck B."/>
            <person name="Bense V."/>
            <person name="Catcheside P."/>
            <person name="Chovatia M."/>
            <person name="Cooper J."/>
            <person name="Damon W."/>
            <person name="Desjardin D."/>
            <person name="Finy P."/>
            <person name="Geml J."/>
            <person name="Haridas S."/>
            <person name="Hughes K."/>
            <person name="Justo A."/>
            <person name="Karasinski D."/>
            <person name="Kautmanova I."/>
            <person name="Kiss B."/>
            <person name="Kocsube S."/>
            <person name="Kotiranta H."/>
            <person name="LaButti K.M."/>
            <person name="Lechner B.E."/>
            <person name="Liimatainen K."/>
            <person name="Lipzen A."/>
            <person name="Lukacs Z."/>
            <person name="Mihaltcheva S."/>
            <person name="Morgado L.N."/>
            <person name="Niskanen T."/>
            <person name="Noordeloos M.E."/>
            <person name="Ohm R.A."/>
            <person name="Ortiz-Santana B."/>
            <person name="Ovrebo C."/>
            <person name="Racz N."/>
            <person name="Riley R."/>
            <person name="Savchenko A."/>
            <person name="Shiryaev A."/>
            <person name="Soop K."/>
            <person name="Spirin V."/>
            <person name="Szebenyi C."/>
            <person name="Tomsovsky M."/>
            <person name="Tulloss R.E."/>
            <person name="Uehling J."/>
            <person name="Grigoriev I.V."/>
            <person name="Vagvolgyi C."/>
            <person name="Papp T."/>
            <person name="Martin F.M."/>
            <person name="Miettinen O."/>
            <person name="Hibbett D.S."/>
            <person name="Nagy L.G."/>
        </authorList>
    </citation>
    <scope>NUCLEOTIDE SEQUENCE [LARGE SCALE GENOMIC DNA]</scope>
    <source>
        <strain evidence="8 9">CBS 166.37</strain>
    </source>
</reference>
<evidence type="ECO:0000313" key="9">
    <source>
        <dbReference type="Proteomes" id="UP000308652"/>
    </source>
</evidence>
<feature type="domain" description="3-oxo-5-alpha-steroid 4-dehydrogenase C-terminal" evidence="7">
    <location>
        <begin position="125"/>
        <end position="197"/>
    </location>
</feature>
<evidence type="ECO:0000313" key="8">
    <source>
        <dbReference type="EMBL" id="TFK34752.1"/>
    </source>
</evidence>
<dbReference type="GO" id="GO:0016627">
    <property type="term" value="F:oxidoreductase activity, acting on the CH-CH group of donors"/>
    <property type="evidence" value="ECO:0007669"/>
    <property type="project" value="InterPro"/>
</dbReference>
<dbReference type="STRING" id="68775.A0A5C3LPR9"/>
<feature type="domain" description="3-oxo-5-alpha-steroid 4-dehydrogenase C-terminal" evidence="7">
    <location>
        <begin position="286"/>
        <end position="330"/>
    </location>
</feature>
<dbReference type="InterPro" id="IPR001104">
    <property type="entry name" value="3-oxo-5_a-steroid_4-DH_C"/>
</dbReference>
<comment type="subcellular location">
    <subcellularLocation>
        <location evidence="1">Membrane</location>
        <topology evidence="1">Multi-pass membrane protein</topology>
    </subcellularLocation>
</comment>
<feature type="domain" description="3-oxo-5-alpha-steroid 4-dehydrogenase C-terminal" evidence="7">
    <location>
        <begin position="212"/>
        <end position="253"/>
    </location>
</feature>
<dbReference type="AlphaFoldDB" id="A0A5C3LPR9"/>
<name>A0A5C3LPR9_9AGAR</name>
<feature type="transmembrane region" description="Helical" evidence="6">
    <location>
        <begin position="24"/>
        <end position="43"/>
    </location>
</feature>
<keyword evidence="9" id="KW-1185">Reference proteome</keyword>
<keyword evidence="3 6" id="KW-0812">Transmembrane</keyword>
<dbReference type="Pfam" id="PF02544">
    <property type="entry name" value="Steroid_dh"/>
    <property type="match status" value="3"/>
</dbReference>
<keyword evidence="4 6" id="KW-1133">Transmembrane helix</keyword>
<dbReference type="GO" id="GO:0006629">
    <property type="term" value="P:lipid metabolic process"/>
    <property type="evidence" value="ECO:0007669"/>
    <property type="project" value="InterPro"/>
</dbReference>